<dbReference type="InterPro" id="IPR035755">
    <property type="entry name" value="RIM-BP_SH3_3"/>
</dbReference>
<dbReference type="Proteomes" id="UP001230051">
    <property type="component" value="Unassembled WGS sequence"/>
</dbReference>
<dbReference type="SUPFAM" id="SSF50044">
    <property type="entry name" value="SH3-domain"/>
    <property type="match status" value="3"/>
</dbReference>
<keyword evidence="6" id="KW-0770">Synapse</keyword>
<dbReference type="CDD" id="cd00063">
    <property type="entry name" value="FN3"/>
    <property type="match status" value="2"/>
</dbReference>
<comment type="similarity">
    <text evidence="2">Belongs to the RIMBP family.</text>
</comment>
<feature type="coiled-coil region" evidence="12">
    <location>
        <begin position="1"/>
        <end position="74"/>
    </location>
</feature>
<feature type="compositionally biased region" description="Pro residues" evidence="13">
    <location>
        <begin position="627"/>
        <end position="638"/>
    </location>
</feature>
<feature type="compositionally biased region" description="Low complexity" evidence="13">
    <location>
        <begin position="686"/>
        <end position="698"/>
    </location>
</feature>
<dbReference type="SUPFAM" id="SSF49265">
    <property type="entry name" value="Fibronectin type III"/>
    <property type="match status" value="2"/>
</dbReference>
<reference evidence="16" key="1">
    <citation type="submission" date="2022-02" db="EMBL/GenBank/DDBJ databases">
        <title>Atlantic sturgeon de novo genome assembly.</title>
        <authorList>
            <person name="Stock M."/>
            <person name="Klopp C."/>
            <person name="Guiguen Y."/>
            <person name="Cabau C."/>
            <person name="Parinello H."/>
            <person name="Santidrian Yebra-Pimentel E."/>
            <person name="Kuhl H."/>
            <person name="Dirks R.P."/>
            <person name="Guessner J."/>
            <person name="Wuertz S."/>
            <person name="Du K."/>
            <person name="Schartl M."/>
        </authorList>
    </citation>
    <scope>NUCLEOTIDE SEQUENCE</scope>
    <source>
        <strain evidence="16">STURGEONOMICS-FGT-2020</strain>
        <tissue evidence="16">Whole blood</tissue>
    </source>
</reference>
<feature type="domain" description="Fibronectin type-III" evidence="15">
    <location>
        <begin position="518"/>
        <end position="627"/>
    </location>
</feature>
<evidence type="ECO:0000256" key="6">
    <source>
        <dbReference type="ARBA" id="ARBA00023018"/>
    </source>
</evidence>
<dbReference type="InterPro" id="IPR013783">
    <property type="entry name" value="Ig-like_fold"/>
</dbReference>
<keyword evidence="4" id="KW-1003">Cell membrane</keyword>
<dbReference type="InterPro" id="IPR036116">
    <property type="entry name" value="FN3_sf"/>
</dbReference>
<evidence type="ECO:0000259" key="14">
    <source>
        <dbReference type="PROSITE" id="PS50002"/>
    </source>
</evidence>
<dbReference type="FunFam" id="2.30.30.40:FF:000023">
    <property type="entry name" value="RIMS-binding protein 2 isoform F"/>
    <property type="match status" value="1"/>
</dbReference>
<dbReference type="InterPro" id="IPR035753">
    <property type="entry name" value="RIM-BP_SH3_2"/>
</dbReference>
<dbReference type="Gene3D" id="2.60.40.10">
    <property type="entry name" value="Immunoglobulins"/>
    <property type="match status" value="2"/>
</dbReference>
<dbReference type="FunFam" id="2.60.40.10:FF:000643">
    <property type="entry name" value="RIMS-binding protein 2 isoform X1"/>
    <property type="match status" value="1"/>
</dbReference>
<comment type="subcellular location">
    <subcellularLocation>
        <location evidence="1">Cell membrane</location>
    </subcellularLocation>
    <subcellularLocation>
        <location evidence="8">Synapse</location>
    </subcellularLocation>
</comment>
<dbReference type="Gene3D" id="2.30.30.40">
    <property type="entry name" value="SH3 Domains"/>
    <property type="match status" value="3"/>
</dbReference>
<dbReference type="Pfam" id="PF07653">
    <property type="entry name" value="SH3_2"/>
    <property type="match status" value="3"/>
</dbReference>
<dbReference type="AlphaFoldDB" id="A0AAD8FNY2"/>
<dbReference type="SMART" id="SM00060">
    <property type="entry name" value="FN3"/>
    <property type="match status" value="3"/>
</dbReference>
<feature type="region of interest" description="Disordered" evidence="13">
    <location>
        <begin position="833"/>
        <end position="862"/>
    </location>
</feature>
<evidence type="ECO:0000256" key="4">
    <source>
        <dbReference type="ARBA" id="ARBA00022475"/>
    </source>
</evidence>
<evidence type="ECO:0000313" key="16">
    <source>
        <dbReference type="EMBL" id="KAK1142518.1"/>
    </source>
</evidence>
<feature type="compositionally biased region" description="Basic residues" evidence="13">
    <location>
        <begin position="1179"/>
        <end position="1193"/>
    </location>
</feature>
<feature type="region of interest" description="Disordered" evidence="13">
    <location>
        <begin position="627"/>
        <end position="708"/>
    </location>
</feature>
<dbReference type="CDD" id="cd12014">
    <property type="entry name" value="SH3_RIM-BP_1"/>
    <property type="match status" value="1"/>
</dbReference>
<evidence type="ECO:0000256" key="3">
    <source>
        <dbReference type="ARBA" id="ARBA00022443"/>
    </source>
</evidence>
<feature type="region of interest" description="Disordered" evidence="13">
    <location>
        <begin position="723"/>
        <end position="807"/>
    </location>
</feature>
<dbReference type="FunFam" id="2.60.40.10:FF:000072">
    <property type="entry name" value="RIMS-binding protein 2 isoform X1"/>
    <property type="match status" value="1"/>
</dbReference>
<keyword evidence="17" id="KW-1185">Reference proteome</keyword>
<evidence type="ECO:0000259" key="15">
    <source>
        <dbReference type="PROSITE" id="PS50853"/>
    </source>
</evidence>
<dbReference type="FunFam" id="2.30.30.40:FF:000006">
    <property type="entry name" value="RIMS-binding protein 2 isoform X1"/>
    <property type="match status" value="1"/>
</dbReference>
<dbReference type="CDD" id="cd12013">
    <property type="entry name" value="SH3_RIM-BP_3"/>
    <property type="match status" value="1"/>
</dbReference>
<dbReference type="FunFam" id="2.30.30.40:FF:000016">
    <property type="entry name" value="RIMS-binding protein 2 isoform X2"/>
    <property type="match status" value="1"/>
</dbReference>
<organism evidence="16 17">
    <name type="scientific">Acipenser oxyrinchus oxyrinchus</name>
    <dbReference type="NCBI Taxonomy" id="40147"/>
    <lineage>
        <taxon>Eukaryota</taxon>
        <taxon>Metazoa</taxon>
        <taxon>Chordata</taxon>
        <taxon>Craniata</taxon>
        <taxon>Vertebrata</taxon>
        <taxon>Euteleostomi</taxon>
        <taxon>Actinopterygii</taxon>
        <taxon>Chondrostei</taxon>
        <taxon>Acipenseriformes</taxon>
        <taxon>Acipenseridae</taxon>
        <taxon>Acipenser</taxon>
    </lineage>
</organism>
<dbReference type="CDD" id="cd12012">
    <property type="entry name" value="SH3_RIM-BP_2"/>
    <property type="match status" value="1"/>
</dbReference>
<evidence type="ECO:0000256" key="5">
    <source>
        <dbReference type="ARBA" id="ARBA00022737"/>
    </source>
</evidence>
<dbReference type="InterPro" id="IPR003961">
    <property type="entry name" value="FN3_dom"/>
</dbReference>
<evidence type="ECO:0000256" key="11">
    <source>
        <dbReference type="PROSITE-ProRule" id="PRU00192"/>
    </source>
</evidence>
<feature type="domain" description="SH3" evidence="14">
    <location>
        <begin position="1047"/>
        <end position="1114"/>
    </location>
</feature>
<keyword evidence="7" id="KW-0472">Membrane</keyword>
<proteinExistence type="inferred from homology"/>
<feature type="domain" description="SH3" evidence="14">
    <location>
        <begin position="943"/>
        <end position="1011"/>
    </location>
</feature>
<feature type="compositionally biased region" description="Basic and acidic residues" evidence="13">
    <location>
        <begin position="1124"/>
        <end position="1133"/>
    </location>
</feature>
<dbReference type="InterPro" id="IPR036028">
    <property type="entry name" value="SH3-like_dom_sf"/>
</dbReference>
<name>A0AAD8FNY2_ACIOX</name>
<feature type="region of interest" description="Disordered" evidence="13">
    <location>
        <begin position="1121"/>
        <end position="1199"/>
    </location>
</feature>
<feature type="domain" description="SH3" evidence="14">
    <location>
        <begin position="186"/>
        <end position="253"/>
    </location>
</feature>
<gene>
    <name evidence="16" type="ORF">AOXY_G36913</name>
</gene>
<comment type="function">
    <text evidence="9">Plays a role in the synaptic transmission as bifunctional linker that interacts simultaneously with RIMS1, RIMS2, CACNA1D and CACNA1B.</text>
</comment>
<evidence type="ECO:0000256" key="2">
    <source>
        <dbReference type="ARBA" id="ARBA00010749"/>
    </source>
</evidence>
<accession>A0AAD8FNY2</accession>
<feature type="compositionally biased region" description="Basic and acidic residues" evidence="13">
    <location>
        <begin position="644"/>
        <end position="653"/>
    </location>
</feature>
<evidence type="ECO:0000256" key="12">
    <source>
        <dbReference type="SAM" id="Coils"/>
    </source>
</evidence>
<dbReference type="InterPro" id="IPR057884">
    <property type="entry name" value="FN3_RIM-BP1/2/3"/>
</dbReference>
<dbReference type="GO" id="GO:0007274">
    <property type="term" value="P:neuromuscular synaptic transmission"/>
    <property type="evidence" value="ECO:0007669"/>
    <property type="project" value="TreeGrafter"/>
</dbReference>
<dbReference type="GO" id="GO:0045202">
    <property type="term" value="C:synapse"/>
    <property type="evidence" value="ECO:0007669"/>
    <property type="project" value="UniProtKB-SubCell"/>
</dbReference>
<keyword evidence="3 11" id="KW-0728">SH3 domain</keyword>
<sequence length="1199" mass="133327">MREAAERRQQLELEHEQAFAVLNAKQQEINLLQKAQVEAKKEHEGAVQLLEAKVRELEQKCRTQSEQFNLLSKELEKFRLQTGHFDLLSANSLAVCDTTGSPSKSLSQLLHALAIPIGKGSESPSANRSLISEFIRPIQISGDKPELVSVKPTFLTRSHPSSPRRGFLAEMDNEPGSTSSKVRYTGKVRLCIARYSYNPYDGPNENPEAELPLIAGKYIYVYGNMDEDGFYEGELLDGQRGLVPSNFVDFIQDEEVPSVQTADNGKDQAYLNHTGLGLERGSGILTDSKFDGRMSGEAPPTTTTTTCNNGTGTLDVSIDEIGEDIVPYPRKINLIKQLAKSVIVGWEPPVVPPAWGTISGYNVLVDKEVRMSIPFGGRTKFLIEKLNLSACTYRISIQSITGKGISEELRCTMLVGKDVVVAPYQLRVDNITQVSAELSWWPSNSNYSHMIFLNDVEYDMVKAASYRYQFFNLKPNMAYKVKVVAQPHQMPWQLPLEQREKREITVEFCTQPAGPPAPPLDVMVQSGPAPGLIQVSWKPPPLTQMGMSNGANVIGYAVCTRGQKVNELEVFFRVAEVMFPTADSVMVELMRLQCLGANEVIVRTISAQGESQDSPLAVIPHSLLLPPVPHPRSAPNPKPLASAREPETKEEPCTVHSARLTEPWEPARSPSPIHPGHSLEPPHFHSPSQGRRSPSPQRILPQPQGAPIPNTVAKAIAREAAQRVAESNRMEKRNIFSERSTAIHPLNSDEEEDGYESPHRKRQGASVDEFLRGSELGRQPLQYSHSEDYQTESSRGSDLSDIMEEDEEELYSEMQLEEGGRRRSITSHSALKILGDPSSTGRADRMDHSGRRLSHGSAVQQQPRPMMVPSIEITMDSNSEAGQSRPGGQRNVSTVKEDIYYRTVPGHRKWPLQRGMASEHRYDGYGGRERHSPEFYEESEPEDTSRIFVALFDYDPLSMSPNPDAADEELPFKEGQIMKVYGDKDTDGFYRGEICGRDGLIPCNMVSEIQTDDDEMMEKLIKQGFLPLNTPVEKIERNRRSGRQHSVSTTRMVALYDYDPRESSPNVDVEAELTFCAGDIITVFGEIDEDGFYYGEINGHKGLVPSNFLEEVPDDVEVYLSETPSRHAHDTPVRTKTKRVPSENAGPSRRAPSPTVHPGSGPETMGMGSPVRGREFSSKKKKGLLSKGKKLLKKLGAAK</sequence>
<evidence type="ECO:0000256" key="10">
    <source>
        <dbReference type="ARBA" id="ARBA00068024"/>
    </source>
</evidence>
<feature type="region of interest" description="Disordered" evidence="13">
    <location>
        <begin position="290"/>
        <end position="309"/>
    </location>
</feature>
<dbReference type="InterPro" id="IPR001452">
    <property type="entry name" value="SH3_domain"/>
</dbReference>
<dbReference type="PROSITE" id="PS50002">
    <property type="entry name" value="SH3"/>
    <property type="match status" value="3"/>
</dbReference>
<evidence type="ECO:0000256" key="9">
    <source>
        <dbReference type="ARBA" id="ARBA00054159"/>
    </source>
</evidence>
<evidence type="ECO:0000256" key="13">
    <source>
        <dbReference type="SAM" id="MobiDB-lite"/>
    </source>
</evidence>
<dbReference type="PRINTS" id="PR00452">
    <property type="entry name" value="SH3DOMAIN"/>
</dbReference>
<dbReference type="PROSITE" id="PS50853">
    <property type="entry name" value="FN3"/>
    <property type="match status" value="1"/>
</dbReference>
<feature type="compositionally biased region" description="Basic and acidic residues" evidence="13">
    <location>
        <begin position="723"/>
        <end position="736"/>
    </location>
</feature>
<dbReference type="PANTHER" id="PTHR14234">
    <property type="entry name" value="RIM BINDING PROTEIN-RELATED"/>
    <property type="match status" value="1"/>
</dbReference>
<comment type="caution">
    <text evidence="16">The sequence shown here is derived from an EMBL/GenBank/DDBJ whole genome shotgun (WGS) entry which is preliminary data.</text>
</comment>
<evidence type="ECO:0000256" key="8">
    <source>
        <dbReference type="ARBA" id="ARBA00034103"/>
    </source>
</evidence>
<dbReference type="InterPro" id="IPR040325">
    <property type="entry name" value="RIMBP1/2/3"/>
</dbReference>
<evidence type="ECO:0000256" key="7">
    <source>
        <dbReference type="ARBA" id="ARBA00023136"/>
    </source>
</evidence>
<protein>
    <recommendedName>
        <fullName evidence="10">RIMS-binding protein 2</fullName>
    </recommendedName>
</protein>
<keyword evidence="12" id="KW-0175">Coiled coil</keyword>
<feature type="region of interest" description="Disordered" evidence="13">
    <location>
        <begin position="158"/>
        <end position="180"/>
    </location>
</feature>
<evidence type="ECO:0000313" key="17">
    <source>
        <dbReference type="Proteomes" id="UP001230051"/>
    </source>
</evidence>
<dbReference type="PANTHER" id="PTHR14234:SF18">
    <property type="entry name" value="RIMS-BINDING PROTEIN 2"/>
    <property type="match status" value="1"/>
</dbReference>
<dbReference type="EMBL" id="JAGXEW010000266">
    <property type="protein sequence ID" value="KAK1142518.1"/>
    <property type="molecule type" value="Genomic_DNA"/>
</dbReference>
<dbReference type="SMART" id="SM00326">
    <property type="entry name" value="SH3"/>
    <property type="match status" value="3"/>
</dbReference>
<dbReference type="GO" id="GO:0005886">
    <property type="term" value="C:plasma membrane"/>
    <property type="evidence" value="ECO:0007669"/>
    <property type="project" value="UniProtKB-SubCell"/>
</dbReference>
<dbReference type="Pfam" id="PF25523">
    <property type="entry name" value="Ig_RIMBP2"/>
    <property type="match status" value="1"/>
</dbReference>
<evidence type="ECO:0000256" key="1">
    <source>
        <dbReference type="ARBA" id="ARBA00004236"/>
    </source>
</evidence>
<keyword evidence="5" id="KW-0677">Repeat</keyword>